<evidence type="ECO:0000313" key="1">
    <source>
        <dbReference type="EMBL" id="GAG46515.1"/>
    </source>
</evidence>
<dbReference type="AlphaFoldDB" id="X0XTE9"/>
<proteinExistence type="predicted"/>
<sequence length="144" mass="15900">MPIQRPLDTFTRMGPGDVLLAGHIERPDLGTLAVTPRECSVEFSTPPGGFRYSVTLPGKGTLDIVGVCTAFQPTLPGDDFRQIVHTYDRDTRTIEFTVYEQPGPPAPPPVSPQEVEIAVGQRLYFWVHLYDSAPQRPNLVIEAP</sequence>
<gene>
    <name evidence="1" type="ORF">S01H1_76768</name>
</gene>
<organism evidence="1">
    <name type="scientific">marine sediment metagenome</name>
    <dbReference type="NCBI Taxonomy" id="412755"/>
    <lineage>
        <taxon>unclassified sequences</taxon>
        <taxon>metagenomes</taxon>
        <taxon>ecological metagenomes</taxon>
    </lineage>
</organism>
<reference evidence="1" key="1">
    <citation type="journal article" date="2014" name="Front. Microbiol.">
        <title>High frequency of phylogenetically diverse reductive dehalogenase-homologous genes in deep subseafloor sedimentary metagenomes.</title>
        <authorList>
            <person name="Kawai M."/>
            <person name="Futagami T."/>
            <person name="Toyoda A."/>
            <person name="Takaki Y."/>
            <person name="Nishi S."/>
            <person name="Hori S."/>
            <person name="Arai W."/>
            <person name="Tsubouchi T."/>
            <person name="Morono Y."/>
            <person name="Uchiyama I."/>
            <person name="Ito T."/>
            <person name="Fujiyama A."/>
            <person name="Inagaki F."/>
            <person name="Takami H."/>
        </authorList>
    </citation>
    <scope>NUCLEOTIDE SEQUENCE</scope>
    <source>
        <strain evidence="1">Expedition CK06-06</strain>
    </source>
</reference>
<accession>X0XTE9</accession>
<protein>
    <submittedName>
        <fullName evidence="1">Uncharacterized protein</fullName>
    </submittedName>
</protein>
<dbReference type="EMBL" id="BARS01051554">
    <property type="protein sequence ID" value="GAG46515.1"/>
    <property type="molecule type" value="Genomic_DNA"/>
</dbReference>
<name>X0XTE9_9ZZZZ</name>
<comment type="caution">
    <text evidence="1">The sequence shown here is derived from an EMBL/GenBank/DDBJ whole genome shotgun (WGS) entry which is preliminary data.</text>
</comment>